<proteinExistence type="predicted"/>
<name>A0A0N4ZV31_PARTI</name>
<dbReference type="STRING" id="131310.A0A0N4ZV31"/>
<dbReference type="WBParaSite" id="PTRK_0001244200.1">
    <property type="protein sequence ID" value="PTRK_0001244200.1"/>
    <property type="gene ID" value="PTRK_0001244200"/>
</dbReference>
<sequence length="203" mass="24718">MAFIKEYNFDCQRELYKQGNQIFVLIYKARSFCKDLNDKRIKTLTKERNDIQTKLLDFIVFTNKVKKDLEITNKKEGERIKNIEEIVQNRNIDETIEIIINKKQNFIEIQNDIKKKIKNVKSYKLDFVHDFKMEDLNEFEKEFCNNINKDYEIINLAYCDDKFTEEELISMSYGELRRNIKTLNDEEKIKQCKNEIKRRVEEW</sequence>
<organism evidence="1 2">
    <name type="scientific">Parastrongyloides trichosuri</name>
    <name type="common">Possum-specific nematode worm</name>
    <dbReference type="NCBI Taxonomy" id="131310"/>
    <lineage>
        <taxon>Eukaryota</taxon>
        <taxon>Metazoa</taxon>
        <taxon>Ecdysozoa</taxon>
        <taxon>Nematoda</taxon>
        <taxon>Chromadorea</taxon>
        <taxon>Rhabditida</taxon>
        <taxon>Tylenchina</taxon>
        <taxon>Panagrolaimomorpha</taxon>
        <taxon>Strongyloidoidea</taxon>
        <taxon>Strongyloididae</taxon>
        <taxon>Parastrongyloides</taxon>
    </lineage>
</organism>
<evidence type="ECO:0000313" key="1">
    <source>
        <dbReference type="Proteomes" id="UP000038045"/>
    </source>
</evidence>
<dbReference type="AlphaFoldDB" id="A0A0N4ZV31"/>
<evidence type="ECO:0000313" key="2">
    <source>
        <dbReference type="WBParaSite" id="PTRK_0001244200.1"/>
    </source>
</evidence>
<reference evidence="2" key="1">
    <citation type="submission" date="2017-02" db="UniProtKB">
        <authorList>
            <consortium name="WormBaseParasite"/>
        </authorList>
    </citation>
    <scope>IDENTIFICATION</scope>
</reference>
<dbReference type="Proteomes" id="UP000038045">
    <property type="component" value="Unplaced"/>
</dbReference>
<accession>A0A0N4ZV31</accession>
<protein>
    <submittedName>
        <fullName evidence="2">Uncharacterized protein</fullName>
    </submittedName>
</protein>
<keyword evidence="1" id="KW-1185">Reference proteome</keyword>